<organism evidence="1 2">
    <name type="scientific">Bifidobacterium apri</name>
    <dbReference type="NCBI Taxonomy" id="1769423"/>
    <lineage>
        <taxon>Bacteria</taxon>
        <taxon>Bacillati</taxon>
        <taxon>Actinomycetota</taxon>
        <taxon>Actinomycetes</taxon>
        <taxon>Bifidobacteriales</taxon>
        <taxon>Bifidobacteriaceae</taxon>
        <taxon>Bifidobacterium</taxon>
    </lineage>
</organism>
<dbReference type="EMBL" id="WBSO01000012">
    <property type="protein sequence ID" value="KAB8296554.1"/>
    <property type="molecule type" value="Genomic_DNA"/>
</dbReference>
<dbReference type="OrthoDB" id="3172126at2"/>
<evidence type="ECO:0000313" key="1">
    <source>
        <dbReference type="EMBL" id="KAB8296554.1"/>
    </source>
</evidence>
<proteinExistence type="predicted"/>
<protein>
    <recommendedName>
        <fullName evidence="3">CTP synthase</fullName>
    </recommendedName>
</protein>
<accession>A0A6A2VGT5</accession>
<gene>
    <name evidence="1" type="ORF">DSM100238_1445</name>
</gene>
<comment type="caution">
    <text evidence="1">The sequence shown here is derived from an EMBL/GenBank/DDBJ whole genome shotgun (WGS) entry which is preliminary data.</text>
</comment>
<name>A0A6A2VGT5_9BIFI</name>
<dbReference type="AlphaFoldDB" id="A0A6A2VGT5"/>
<evidence type="ECO:0000313" key="2">
    <source>
        <dbReference type="Proteomes" id="UP000440041"/>
    </source>
</evidence>
<reference evidence="1 2" key="1">
    <citation type="submission" date="2019-09" db="EMBL/GenBank/DDBJ databases">
        <title>Characterization of the phylogenetic diversity of two novel species belonging to the genus Bifidobacterium: Bifidobacterium cebidarum sp. nov. and Bifidobacterium leontopitheci sp. nov.</title>
        <authorList>
            <person name="Lugli G.A."/>
            <person name="Duranti S."/>
            <person name="Milani C."/>
            <person name="Turroni F."/>
            <person name="Ventura M."/>
        </authorList>
    </citation>
    <scope>NUCLEOTIDE SEQUENCE [LARGE SCALE GENOMIC DNA]</scope>
    <source>
        <strain evidence="1 2">DSM 100238</strain>
    </source>
</reference>
<dbReference type="Proteomes" id="UP000440041">
    <property type="component" value="Unassembled WGS sequence"/>
</dbReference>
<dbReference type="RefSeq" id="WP_152355998.1">
    <property type="nucleotide sequence ID" value="NZ_JBHLXF010000037.1"/>
</dbReference>
<evidence type="ECO:0008006" key="3">
    <source>
        <dbReference type="Google" id="ProtNLM"/>
    </source>
</evidence>
<sequence length="322" mass="36302">MRNHYRVIQLMNEALEQRRCAFSTIRSENAALRRRALGDDAELLRPARGLYIPVSYWNGLTPEERTMHIARGFAAWHPNWIFGGNVAAAVHGLDGSWKIHDGTVTIVSSFQQSYSPMAKVRRTYIPEGMMKTQAVDGVTVLDKISTVLNCASQYEFPVALAVADSALRQGLACENVLEACRRWDTMYENVVPVVRHANAASENGGESYCRAVMIEEGFVVPELQAGFVDALTGARYRVDYLWRLSDGQIVVGEFDGTEKYVNPVMTEHRSIREVVQQERMREAALQRCGVTHIVRFSYDEVVERDALVKKLKEAGIPRYSAR</sequence>
<keyword evidence="2" id="KW-1185">Reference proteome</keyword>